<evidence type="ECO:0000256" key="3">
    <source>
        <dbReference type="ARBA" id="ARBA00022884"/>
    </source>
</evidence>
<dbReference type="PRINTS" id="PR00681">
    <property type="entry name" value="RIBOSOMALS1"/>
</dbReference>
<evidence type="ECO:0000313" key="9">
    <source>
        <dbReference type="EMBL" id="MCT2558858.1"/>
    </source>
</evidence>
<organism evidence="9 10">
    <name type="scientific">Tsuneonella litorea</name>
    <dbReference type="NCBI Taxonomy" id="2976475"/>
    <lineage>
        <taxon>Bacteria</taxon>
        <taxon>Pseudomonadati</taxon>
        <taxon>Pseudomonadota</taxon>
        <taxon>Alphaproteobacteria</taxon>
        <taxon>Sphingomonadales</taxon>
        <taxon>Erythrobacteraceae</taxon>
        <taxon>Tsuneonella</taxon>
    </lineage>
</organism>
<dbReference type="GO" id="GO:0003735">
    <property type="term" value="F:structural constituent of ribosome"/>
    <property type="evidence" value="ECO:0007669"/>
    <property type="project" value="InterPro"/>
</dbReference>
<dbReference type="EMBL" id="JAOAMV010000003">
    <property type="protein sequence ID" value="MCT2558858.1"/>
    <property type="molecule type" value="Genomic_DNA"/>
</dbReference>
<dbReference type="PIRSF" id="PIRSF002111">
    <property type="entry name" value="RpsA"/>
    <property type="match status" value="1"/>
</dbReference>
<dbReference type="CDD" id="cd04465">
    <property type="entry name" value="S1_RPS1_repeat_ec2_hs2"/>
    <property type="match status" value="1"/>
</dbReference>
<evidence type="ECO:0000259" key="8">
    <source>
        <dbReference type="PROSITE" id="PS50126"/>
    </source>
</evidence>
<dbReference type="InterPro" id="IPR012340">
    <property type="entry name" value="NA-bd_OB-fold"/>
</dbReference>
<dbReference type="PANTHER" id="PTHR10724">
    <property type="entry name" value="30S RIBOSOMAL PROTEIN S1"/>
    <property type="match status" value="1"/>
</dbReference>
<dbReference type="Proteomes" id="UP001142648">
    <property type="component" value="Unassembled WGS sequence"/>
</dbReference>
<evidence type="ECO:0000256" key="1">
    <source>
        <dbReference type="ARBA" id="ARBA00006767"/>
    </source>
</evidence>
<evidence type="ECO:0000256" key="7">
    <source>
        <dbReference type="PIRNR" id="PIRNR002111"/>
    </source>
</evidence>
<keyword evidence="3 7" id="KW-0694">RNA-binding</keyword>
<accession>A0A9X3AL70</accession>
<feature type="domain" description="S1 motif" evidence="8">
    <location>
        <begin position="203"/>
        <end position="271"/>
    </location>
</feature>
<dbReference type="NCBIfam" id="NF004955">
    <property type="entry name" value="PRK06299.1-5"/>
    <property type="match status" value="1"/>
</dbReference>
<dbReference type="InterPro" id="IPR035104">
    <property type="entry name" value="Ribosomal_protein_S1-like"/>
</dbReference>
<keyword evidence="4 7" id="KW-0689">Ribosomal protein</keyword>
<evidence type="ECO:0000256" key="4">
    <source>
        <dbReference type="ARBA" id="ARBA00022980"/>
    </source>
</evidence>
<protein>
    <recommendedName>
        <fullName evidence="7">30S ribosomal protein S1</fullName>
    </recommendedName>
</protein>
<comment type="function">
    <text evidence="6 7">Binds mRNA; thus facilitating recognition of the initiation point. It is needed to translate mRNA with a short Shine-Dalgarno (SD) purine-rich sequence.</text>
</comment>
<keyword evidence="2" id="KW-0677">Repeat</keyword>
<dbReference type="FunFam" id="2.40.50.140:FF:000018">
    <property type="entry name" value="30S ribosomal protein S1"/>
    <property type="match status" value="1"/>
</dbReference>
<dbReference type="AlphaFoldDB" id="A0A9X3AL70"/>
<gene>
    <name evidence="9" type="primary">rpsA</name>
    <name evidence="9" type="ORF">N0B51_07680</name>
</gene>
<evidence type="ECO:0000256" key="5">
    <source>
        <dbReference type="ARBA" id="ARBA00023274"/>
    </source>
</evidence>
<dbReference type="Pfam" id="PF00575">
    <property type="entry name" value="S1"/>
    <property type="match status" value="6"/>
</dbReference>
<sequence length="571" mass="61829">MATTANPTRADFEALLNEQLGGAGDEGFEGRVVKGTVTAIENGMAVIDVGLKSEGRVALKEFERGEEDGSHGLTVGSEVEVFVDRVENADGEAMLSRDRARREAAWDKLESEFGEGKRVDGRIFGRVKGGFTVDLDGAVAFLPGSQVDIRPVRDVGPLMDMPQPFQILKMDRRRGNIVVSRRAVLEETRAEQRSELIDKLAEGQVIDGVVKNITDYGAFVDLGGIDGLLHVTDMSYKRVNHPNEVINIGDTVTVQIIRINPETQRISLGMKQLESDPWDGVGAKYPVGMKLTGTVTNITEYGAFVEIEPGIEGLVHVSEMSWTKKNVHPGKIVSTSQEVEVMVLEVDSEKRRISLGLKQAQRNPWEEFADAHPVGSKVTGEVKNATEFGLFIGLPGDVDGMVHMSDIAWGISGEDALALHRKGEEVEAVVLDVDVEKERISLGMKQLEKGAPAAGVAAAGGSLKRNDVVTVTVLEVRDGGLEVQVGDDGATGFIKRSDLGRDRDEQRPDRFQVGQKLDAMVTGFDRSKKPNFSVKARQIAEEKEAVAQFGSSDSGASLGDILGEALKKQGE</sequence>
<dbReference type="PROSITE" id="PS50126">
    <property type="entry name" value="S1"/>
    <property type="match status" value="6"/>
</dbReference>
<evidence type="ECO:0000256" key="2">
    <source>
        <dbReference type="ARBA" id="ARBA00022737"/>
    </source>
</evidence>
<dbReference type="InterPro" id="IPR003029">
    <property type="entry name" value="S1_domain"/>
</dbReference>
<feature type="domain" description="S1 motif" evidence="8">
    <location>
        <begin position="466"/>
        <end position="537"/>
    </location>
</feature>
<keyword evidence="10" id="KW-1185">Reference proteome</keyword>
<evidence type="ECO:0000313" key="10">
    <source>
        <dbReference type="Proteomes" id="UP001142648"/>
    </source>
</evidence>
<comment type="caution">
    <text evidence="9">The sequence shown here is derived from an EMBL/GenBank/DDBJ whole genome shotgun (WGS) entry which is preliminary data.</text>
</comment>
<dbReference type="NCBIfam" id="TIGR00717">
    <property type="entry name" value="rpsA"/>
    <property type="match status" value="1"/>
</dbReference>
<dbReference type="CDD" id="cd05688">
    <property type="entry name" value="S1_RPS1_repeat_ec3"/>
    <property type="match status" value="1"/>
</dbReference>
<evidence type="ECO:0000256" key="6">
    <source>
        <dbReference type="ARBA" id="ARBA00025604"/>
    </source>
</evidence>
<feature type="domain" description="S1 motif" evidence="8">
    <location>
        <begin position="30"/>
        <end position="98"/>
    </location>
</feature>
<dbReference type="GO" id="GO:0022627">
    <property type="term" value="C:cytosolic small ribosomal subunit"/>
    <property type="evidence" value="ECO:0007669"/>
    <property type="project" value="TreeGrafter"/>
</dbReference>
<dbReference type="GO" id="GO:0006412">
    <property type="term" value="P:translation"/>
    <property type="evidence" value="ECO:0007669"/>
    <property type="project" value="InterPro"/>
</dbReference>
<dbReference type="InterPro" id="IPR000110">
    <property type="entry name" value="Ribosomal_bS1"/>
</dbReference>
<reference evidence="9" key="1">
    <citation type="submission" date="2022-09" db="EMBL/GenBank/DDBJ databases">
        <title>The genome sequence of Tsuneonella sp. YG55.</title>
        <authorList>
            <person name="Liu Y."/>
        </authorList>
    </citation>
    <scope>NUCLEOTIDE SEQUENCE</scope>
    <source>
        <strain evidence="9">YG55</strain>
    </source>
</reference>
<keyword evidence="5 7" id="KW-0687">Ribonucleoprotein</keyword>
<dbReference type="SMART" id="SM00316">
    <property type="entry name" value="S1"/>
    <property type="match status" value="6"/>
</dbReference>
<comment type="similarity">
    <text evidence="1 7">Belongs to the bacterial ribosomal protein bS1 family.</text>
</comment>
<dbReference type="FunFam" id="2.40.50.140:FF:000011">
    <property type="entry name" value="30S ribosomal protein S1"/>
    <property type="match status" value="1"/>
</dbReference>
<dbReference type="PANTHER" id="PTHR10724:SF7">
    <property type="entry name" value="SMALL RIBOSOMAL SUBUNIT PROTEIN BS1C"/>
    <property type="match status" value="1"/>
</dbReference>
<feature type="domain" description="S1 motif" evidence="8">
    <location>
        <begin position="375"/>
        <end position="445"/>
    </location>
</feature>
<dbReference type="InterPro" id="IPR050437">
    <property type="entry name" value="Ribos_protein_bS1-like"/>
</dbReference>
<dbReference type="RefSeq" id="WP_259961725.1">
    <property type="nucleotide sequence ID" value="NZ_JAOAMV010000003.1"/>
</dbReference>
<feature type="domain" description="S1 motif" evidence="8">
    <location>
        <begin position="116"/>
        <end position="182"/>
    </location>
</feature>
<name>A0A9X3AL70_9SPHN</name>
<dbReference type="NCBIfam" id="NF004952">
    <property type="entry name" value="PRK06299.1-2"/>
    <property type="match status" value="1"/>
</dbReference>
<dbReference type="Gene3D" id="2.40.50.140">
    <property type="entry name" value="Nucleic acid-binding proteins"/>
    <property type="match status" value="5"/>
</dbReference>
<dbReference type="CDD" id="cd05687">
    <property type="entry name" value="S1_RPS1_repeat_ec1_hs1"/>
    <property type="match status" value="1"/>
</dbReference>
<proteinExistence type="inferred from homology"/>
<dbReference type="GO" id="GO:0003729">
    <property type="term" value="F:mRNA binding"/>
    <property type="evidence" value="ECO:0007669"/>
    <property type="project" value="TreeGrafter"/>
</dbReference>
<feature type="domain" description="S1 motif" evidence="8">
    <location>
        <begin position="288"/>
        <end position="358"/>
    </location>
</feature>
<dbReference type="SUPFAM" id="SSF50249">
    <property type="entry name" value="Nucleic acid-binding proteins"/>
    <property type="match status" value="6"/>
</dbReference>